<dbReference type="EMBL" id="MGFQ01000024">
    <property type="protein sequence ID" value="OGM09327.1"/>
    <property type="molecule type" value="Genomic_DNA"/>
</dbReference>
<organism evidence="1 2">
    <name type="scientific">Candidatus Woesebacteria bacterium RBG_13_36_22</name>
    <dbReference type="NCBI Taxonomy" id="1802478"/>
    <lineage>
        <taxon>Bacteria</taxon>
        <taxon>Candidatus Woeseibacteriota</taxon>
    </lineage>
</organism>
<evidence type="ECO:0000313" key="1">
    <source>
        <dbReference type="EMBL" id="OGM09327.1"/>
    </source>
</evidence>
<dbReference type="Proteomes" id="UP000176939">
    <property type="component" value="Unassembled WGS sequence"/>
</dbReference>
<dbReference type="AlphaFoldDB" id="A0A1F7X2W2"/>
<reference evidence="1 2" key="1">
    <citation type="journal article" date="2016" name="Nat. Commun.">
        <title>Thousands of microbial genomes shed light on interconnected biogeochemical processes in an aquifer system.</title>
        <authorList>
            <person name="Anantharaman K."/>
            <person name="Brown C.T."/>
            <person name="Hug L.A."/>
            <person name="Sharon I."/>
            <person name="Castelle C.J."/>
            <person name="Probst A.J."/>
            <person name="Thomas B.C."/>
            <person name="Singh A."/>
            <person name="Wilkins M.J."/>
            <person name="Karaoz U."/>
            <person name="Brodie E.L."/>
            <person name="Williams K.H."/>
            <person name="Hubbard S.S."/>
            <person name="Banfield J.F."/>
        </authorList>
    </citation>
    <scope>NUCLEOTIDE SEQUENCE [LARGE SCALE GENOMIC DNA]</scope>
</reference>
<name>A0A1F7X2W2_9BACT</name>
<accession>A0A1F7X2W2</accession>
<protein>
    <submittedName>
        <fullName evidence="1">Uncharacterized protein</fullName>
    </submittedName>
</protein>
<sequence>MRAELKREEAANKRLDQAKELGKAISANVTANVNYGNMTFNFKTMDGTEISMSLRMDPNDCVSGFRVDGTIKKHHFYAIVDGLKKSVPEESLGGIKKFRKFDFSSDSIIRIAKNEFTKTPFSKVRAWKRNIFPQTQE</sequence>
<comment type="caution">
    <text evidence="1">The sequence shown here is derived from an EMBL/GenBank/DDBJ whole genome shotgun (WGS) entry which is preliminary data.</text>
</comment>
<proteinExistence type="predicted"/>
<gene>
    <name evidence="1" type="ORF">A2Z67_05295</name>
</gene>
<evidence type="ECO:0000313" key="2">
    <source>
        <dbReference type="Proteomes" id="UP000176939"/>
    </source>
</evidence>